<comment type="caution">
    <text evidence="2">The sequence shown here is derived from an EMBL/GenBank/DDBJ whole genome shotgun (WGS) entry which is preliminary data.</text>
</comment>
<dbReference type="EMBL" id="QRPE01000001">
    <property type="protein sequence ID" value="RHL96729.1"/>
    <property type="molecule type" value="Genomic_DNA"/>
</dbReference>
<protein>
    <submittedName>
        <fullName evidence="2">Uncharacterized protein</fullName>
    </submittedName>
</protein>
<accession>A0A412P5Z6</accession>
<name>A0A412P5Z6_9BACE</name>
<dbReference type="Proteomes" id="UP000284772">
    <property type="component" value="Unassembled WGS sequence"/>
</dbReference>
<reference evidence="3 6" key="2">
    <citation type="journal article" date="2019" name="Science, e1252229">
        <title>Invertible promoters mediate bacterial phase variation, antibiotic resistance, and host adaptation in the gut.</title>
        <authorList>
            <person name="Jiang X."/>
            <person name="Hall A.B."/>
            <person name="Arthur T.D."/>
            <person name="Plichta D.R."/>
            <person name="Covington C.T."/>
            <person name="Poyet M."/>
            <person name="Crothers J."/>
            <person name="Moses P.L."/>
            <person name="Tolonen A.C."/>
            <person name="Vlamakis H."/>
            <person name="Alm E.J."/>
            <person name="Xavier R.J."/>
        </authorList>
    </citation>
    <scope>NUCLEOTIDE SEQUENCE [LARGE SCALE GENOMIC DNA]</scope>
    <source>
        <strain evidence="3">Bf_0095</strain>
        <strain evidence="6">bf_0095</strain>
    </source>
</reference>
<dbReference type="GeneID" id="26158537"/>
<keyword evidence="6" id="KW-1185">Reference proteome</keyword>
<organism evidence="2 5">
    <name type="scientific">Bacteroides intestinalis</name>
    <dbReference type="NCBI Taxonomy" id="329854"/>
    <lineage>
        <taxon>Bacteria</taxon>
        <taxon>Pseudomonadati</taxon>
        <taxon>Bacteroidota</taxon>
        <taxon>Bacteroidia</taxon>
        <taxon>Bacteroidales</taxon>
        <taxon>Bacteroidaceae</taxon>
        <taxon>Bacteroides</taxon>
    </lineage>
</organism>
<evidence type="ECO:0000313" key="1">
    <source>
        <dbReference type="EMBL" id="RGT49222.1"/>
    </source>
</evidence>
<proteinExistence type="predicted"/>
<evidence type="ECO:0000313" key="5">
    <source>
        <dbReference type="Proteomes" id="UP000285013"/>
    </source>
</evidence>
<dbReference type="AlphaFoldDB" id="A0A412P5Z6"/>
<dbReference type="EMBL" id="QRWT01000020">
    <property type="protein sequence ID" value="RGT49222.1"/>
    <property type="molecule type" value="Genomic_DNA"/>
</dbReference>
<dbReference type="Proteomes" id="UP000291191">
    <property type="component" value="Unassembled WGS sequence"/>
</dbReference>
<evidence type="ECO:0000313" key="2">
    <source>
        <dbReference type="EMBL" id="RHL96729.1"/>
    </source>
</evidence>
<sequence>MKGIIVKWRDAVWKAGIPNGGVSLMIMQHGYDGGSWNIGGLKMPEGIHVTWNGGEFKIGDEIEVEFAELDEVASPVAEESHESILKKACLLSDDNDDVWNRKLDTYYWLKKKLEEEGIIEKE</sequence>
<evidence type="ECO:0000313" key="3">
    <source>
        <dbReference type="EMBL" id="RYT81643.1"/>
    </source>
</evidence>
<reference evidence="4 5" key="1">
    <citation type="submission" date="2018-08" db="EMBL/GenBank/DDBJ databases">
        <title>A genome reference for cultivated species of the human gut microbiota.</title>
        <authorList>
            <person name="Zou Y."/>
            <person name="Xue W."/>
            <person name="Luo G."/>
        </authorList>
    </citation>
    <scope>NUCLEOTIDE SEQUENCE [LARGE SCALE GENOMIC DNA]</scope>
    <source>
        <strain evidence="1 4">AF19-10AC</strain>
        <strain evidence="2 5">AF36-16BH</strain>
    </source>
</reference>
<evidence type="ECO:0000313" key="6">
    <source>
        <dbReference type="Proteomes" id="UP000291191"/>
    </source>
</evidence>
<dbReference type="OrthoDB" id="1029674at2"/>
<dbReference type="Proteomes" id="UP000285013">
    <property type="component" value="Unassembled WGS sequence"/>
</dbReference>
<evidence type="ECO:0000313" key="4">
    <source>
        <dbReference type="Proteomes" id="UP000284772"/>
    </source>
</evidence>
<dbReference type="RefSeq" id="WP_007661099.1">
    <property type="nucleotide sequence ID" value="NZ_CABMMK010000008.1"/>
</dbReference>
<dbReference type="EMBL" id="RCXO01000005">
    <property type="protein sequence ID" value="RYT81643.1"/>
    <property type="molecule type" value="Genomic_DNA"/>
</dbReference>
<gene>
    <name evidence="1" type="ORF">DWX27_16020</name>
    <name evidence="2" type="ORF">DWZ95_01580</name>
    <name evidence="3" type="ORF">EAJ06_06250</name>
</gene>